<accession>A0A2P6RBS8</accession>
<evidence type="ECO:0000256" key="5">
    <source>
        <dbReference type="SAM" id="Phobius"/>
    </source>
</evidence>
<dbReference type="InterPro" id="IPR004864">
    <property type="entry name" value="LEA_2"/>
</dbReference>
<dbReference type="GO" id="GO:0098542">
    <property type="term" value="P:defense response to other organism"/>
    <property type="evidence" value="ECO:0007669"/>
    <property type="project" value="InterPro"/>
</dbReference>
<organism evidence="7 8">
    <name type="scientific">Rosa chinensis</name>
    <name type="common">China rose</name>
    <dbReference type="NCBI Taxonomy" id="74649"/>
    <lineage>
        <taxon>Eukaryota</taxon>
        <taxon>Viridiplantae</taxon>
        <taxon>Streptophyta</taxon>
        <taxon>Embryophyta</taxon>
        <taxon>Tracheophyta</taxon>
        <taxon>Spermatophyta</taxon>
        <taxon>Magnoliopsida</taxon>
        <taxon>eudicotyledons</taxon>
        <taxon>Gunneridae</taxon>
        <taxon>Pentapetalae</taxon>
        <taxon>rosids</taxon>
        <taxon>fabids</taxon>
        <taxon>Rosales</taxon>
        <taxon>Rosaceae</taxon>
        <taxon>Rosoideae</taxon>
        <taxon>Rosoideae incertae sedis</taxon>
        <taxon>Rosa</taxon>
    </lineage>
</organism>
<dbReference type="AlphaFoldDB" id="A0A2P6RBS8"/>
<sequence>MALPCMPLLEFTCINIPLAMTCSMTCNGKKLTSCTILSIFTAIAVLAGVIAFVVIFSRSPKLEVTVTNASMTQFNLNSNNNTLYYNLALDVAIRNPSPTFRVHYNRIEVAAKYREQKFALVTLSSPPFDQGTKNITILHPLLQGQPSSLETDAGIYSIDLQFSFRISRRVLKGIVYKPVGMCMLKVPSSSNETTPGSSFKATECLVTRH</sequence>
<keyword evidence="3 5" id="KW-1133">Transmembrane helix</keyword>
<keyword evidence="4 5" id="KW-0472">Membrane</keyword>
<comment type="subcellular location">
    <subcellularLocation>
        <location evidence="1">Membrane</location>
        <topology evidence="1">Single-pass membrane protein</topology>
    </subcellularLocation>
</comment>
<dbReference type="GO" id="GO:0009506">
    <property type="term" value="C:plasmodesma"/>
    <property type="evidence" value="ECO:0007669"/>
    <property type="project" value="TreeGrafter"/>
</dbReference>
<keyword evidence="2 5" id="KW-0812">Transmembrane</keyword>
<dbReference type="InterPro" id="IPR044839">
    <property type="entry name" value="NDR1-like"/>
</dbReference>
<protein>
    <submittedName>
        <fullName evidence="7">Putative Late embryogenesis abundant protein, LEA-14</fullName>
    </submittedName>
</protein>
<evidence type="ECO:0000256" key="2">
    <source>
        <dbReference type="ARBA" id="ARBA00022692"/>
    </source>
</evidence>
<proteinExistence type="predicted"/>
<feature type="domain" description="Late embryogenesis abundant protein LEA-2 subgroup" evidence="6">
    <location>
        <begin position="91"/>
        <end position="139"/>
    </location>
</feature>
<gene>
    <name evidence="7" type="ORF">RchiOBHm_Chr3g0473101</name>
</gene>
<dbReference type="Gramene" id="PRQ43878">
    <property type="protein sequence ID" value="PRQ43878"/>
    <property type="gene ID" value="RchiOBHm_Chr3g0473101"/>
</dbReference>
<dbReference type="STRING" id="74649.A0A2P6RBS8"/>
<evidence type="ECO:0000259" key="6">
    <source>
        <dbReference type="Pfam" id="PF03168"/>
    </source>
</evidence>
<evidence type="ECO:0000313" key="7">
    <source>
        <dbReference type="EMBL" id="PRQ43878.1"/>
    </source>
</evidence>
<dbReference type="EMBL" id="PDCK01000041">
    <property type="protein sequence ID" value="PRQ43878.1"/>
    <property type="molecule type" value="Genomic_DNA"/>
</dbReference>
<name>A0A2P6RBS8_ROSCH</name>
<evidence type="ECO:0000313" key="8">
    <source>
        <dbReference type="Proteomes" id="UP000238479"/>
    </source>
</evidence>
<dbReference type="Pfam" id="PF03168">
    <property type="entry name" value="LEA_2"/>
    <property type="match status" value="1"/>
</dbReference>
<dbReference type="PANTHER" id="PTHR31415">
    <property type="entry name" value="OS05G0367900 PROTEIN"/>
    <property type="match status" value="1"/>
</dbReference>
<feature type="transmembrane region" description="Helical" evidence="5">
    <location>
        <begin position="36"/>
        <end position="56"/>
    </location>
</feature>
<evidence type="ECO:0000256" key="1">
    <source>
        <dbReference type="ARBA" id="ARBA00004167"/>
    </source>
</evidence>
<dbReference type="Proteomes" id="UP000238479">
    <property type="component" value="Chromosome 3"/>
</dbReference>
<reference evidence="7 8" key="1">
    <citation type="journal article" date="2018" name="Nat. Genet.">
        <title>The Rosa genome provides new insights in the design of modern roses.</title>
        <authorList>
            <person name="Bendahmane M."/>
        </authorList>
    </citation>
    <scope>NUCLEOTIDE SEQUENCE [LARGE SCALE GENOMIC DNA]</scope>
    <source>
        <strain evidence="8">cv. Old Blush</strain>
    </source>
</reference>
<dbReference type="PANTHER" id="PTHR31415:SF109">
    <property type="entry name" value="NDR1_HIN1-LIKE PROTEIN 10"/>
    <property type="match status" value="1"/>
</dbReference>
<comment type="caution">
    <text evidence="7">The sequence shown here is derived from an EMBL/GenBank/DDBJ whole genome shotgun (WGS) entry which is preliminary data.</text>
</comment>
<dbReference type="GO" id="GO:0005886">
    <property type="term" value="C:plasma membrane"/>
    <property type="evidence" value="ECO:0007669"/>
    <property type="project" value="TreeGrafter"/>
</dbReference>
<evidence type="ECO:0000256" key="4">
    <source>
        <dbReference type="ARBA" id="ARBA00023136"/>
    </source>
</evidence>
<keyword evidence="8" id="KW-1185">Reference proteome</keyword>
<evidence type="ECO:0000256" key="3">
    <source>
        <dbReference type="ARBA" id="ARBA00022989"/>
    </source>
</evidence>